<dbReference type="Proteomes" id="UP000028525">
    <property type="component" value="Unassembled WGS sequence"/>
</dbReference>
<dbReference type="InterPro" id="IPR050300">
    <property type="entry name" value="GDXG_lipolytic_enzyme"/>
</dbReference>
<dbReference type="PANTHER" id="PTHR48081">
    <property type="entry name" value="AB HYDROLASE SUPERFAMILY PROTEIN C4A8.06C"/>
    <property type="match status" value="1"/>
</dbReference>
<feature type="domain" description="BD-FAE-like" evidence="2">
    <location>
        <begin position="36"/>
        <end position="218"/>
    </location>
</feature>
<dbReference type="SUPFAM" id="SSF53474">
    <property type="entry name" value="alpha/beta-Hydrolases"/>
    <property type="match status" value="1"/>
</dbReference>
<evidence type="ECO:0000313" key="3">
    <source>
        <dbReference type="EMBL" id="KEZ90385.1"/>
    </source>
</evidence>
<dbReference type="Gene3D" id="3.40.50.1820">
    <property type="entry name" value="alpha/beta hydrolase"/>
    <property type="match status" value="1"/>
</dbReference>
<dbReference type="InterPro" id="IPR049492">
    <property type="entry name" value="BD-FAE-like_dom"/>
</dbReference>
<reference evidence="3 4" key="1">
    <citation type="submission" date="2014-07" db="EMBL/GenBank/DDBJ databases">
        <title>Draft genome of Clostridium celerecrescens 152B isolated from sediments associated with methane hydrate from Krishna Godavari basin.</title>
        <authorList>
            <person name="Honkalas V.S."/>
            <person name="Dabir A.P."/>
            <person name="Arora P."/>
            <person name="Dhakephalkar P.K."/>
        </authorList>
    </citation>
    <scope>NUCLEOTIDE SEQUENCE [LARGE SCALE GENOMIC DNA]</scope>
    <source>
        <strain evidence="3 4">152B</strain>
    </source>
</reference>
<dbReference type="PANTHER" id="PTHR48081:SF6">
    <property type="entry name" value="PEPTIDASE S9 PROLYL OLIGOPEPTIDASE CATALYTIC DOMAIN-CONTAINING PROTEIN"/>
    <property type="match status" value="1"/>
</dbReference>
<keyword evidence="1" id="KW-0378">Hydrolase</keyword>
<dbReference type="STRING" id="29354.IO98_10650"/>
<organism evidence="3 4">
    <name type="scientific">Lacrimispora celerecrescens</name>
    <dbReference type="NCBI Taxonomy" id="29354"/>
    <lineage>
        <taxon>Bacteria</taxon>
        <taxon>Bacillati</taxon>
        <taxon>Bacillota</taxon>
        <taxon>Clostridia</taxon>
        <taxon>Lachnospirales</taxon>
        <taxon>Lachnospiraceae</taxon>
        <taxon>Lacrimispora</taxon>
    </lineage>
</organism>
<gene>
    <name evidence="3" type="ORF">IO98_10650</name>
</gene>
<dbReference type="GO" id="GO:0016787">
    <property type="term" value="F:hydrolase activity"/>
    <property type="evidence" value="ECO:0007669"/>
    <property type="project" value="UniProtKB-KW"/>
</dbReference>
<proteinExistence type="predicted"/>
<name>A0A084JN51_9FIRM</name>
<dbReference type="Pfam" id="PF20434">
    <property type="entry name" value="BD-FAE"/>
    <property type="match status" value="1"/>
</dbReference>
<dbReference type="RefSeq" id="WP_038280796.1">
    <property type="nucleotide sequence ID" value="NZ_JPME01000012.1"/>
</dbReference>
<evidence type="ECO:0000256" key="1">
    <source>
        <dbReference type="ARBA" id="ARBA00022801"/>
    </source>
</evidence>
<evidence type="ECO:0000313" key="4">
    <source>
        <dbReference type="Proteomes" id="UP000028525"/>
    </source>
</evidence>
<protein>
    <submittedName>
        <fullName evidence="3">Pectin acetylesterase</fullName>
    </submittedName>
</protein>
<keyword evidence="4" id="KW-1185">Reference proteome</keyword>
<dbReference type="AlphaFoldDB" id="A0A084JN51"/>
<dbReference type="InterPro" id="IPR029058">
    <property type="entry name" value="AB_hydrolase_fold"/>
</dbReference>
<dbReference type="OrthoDB" id="9794725at2"/>
<accession>A0A084JN51</accession>
<dbReference type="EMBL" id="JPME01000012">
    <property type="protein sequence ID" value="KEZ90385.1"/>
    <property type="molecule type" value="Genomic_DNA"/>
</dbReference>
<sequence>MRIEKRQIVVPGQKTGPVCLTGYLLDSISVNPDILRPAVIVLPGGGYSRRSDRESEPIALQFMAMGCHAFILDYSVDPNRFPTSLRELAEAVAVIRQHGAEWKIDTNKIIPCGFSAAGHLACSLGVFWDRDFVWEAIKRTPDEIRPDGLILNYPVITSGEFKHAGSMISLLGENATKEETEAVSLENFVTEKTPKTFLWHTYTDAAVPLENSLLLAAAMRRHQVNFELHVYPAGVHGLSLASVETAGSNESLLEPSCQSWISLAKTWLSNF</sequence>
<evidence type="ECO:0000259" key="2">
    <source>
        <dbReference type="Pfam" id="PF20434"/>
    </source>
</evidence>
<comment type="caution">
    <text evidence="3">The sequence shown here is derived from an EMBL/GenBank/DDBJ whole genome shotgun (WGS) entry which is preliminary data.</text>
</comment>